<name>A0A913XCC9_EXADI</name>
<keyword evidence="9" id="KW-0496">Mitochondrion</keyword>
<accession>A0A913XCC9</accession>
<keyword evidence="8 10" id="KW-0482">Metalloprotease</keyword>
<sequence>MMNFLQACRGLRSRFNTVSPLFLLRLKAVHNWGPLTTAFNFPNTAINCAPSTGLFKLQQLQDCFGFDSLKKEALKEGEELVKKALKNASRPELVDIFDELSDVLCRAADLSEFVRMSHPDKRFAKAAEETSLGISAFVEVLNTDRSLYDAMKSLLNEHGEKLDDAAKQVAELFLFDFELSGIHLNEKKRKQFVALQEKALILGAYFTCGANAPALIPKTECPQSIASSFPGSDGNVAIDTMYLESPNEDLRSMAFKANLYPVESQIKHLDELLSVRDELANLVDFPTFSHRALKGTMAKTPENVLTFLKMSSEMLEKPAKRELALLTNMKQIATGDKSSEIMPWDLQYYISTTKSQSLKLNSSSLSPYFPLGACMEGLNYLFQCLYGISLEPENAAPGELWSPEVQKLSVVHEKEGLLGYIYCDFLVRENKIHQDSHFTIRGGRTLSDGSYQLPIVAVICNFPTPTPSAPSLLTHPMVENLFHEMGHAMHSMLARTKYQHVTGTRCATDFAEVPSVLMESFVWNPRVISKFAKHHRTGQSLPEQMISKLCQSKNMFGAIEMQRQVLYSLVDQVYHGQHPLDKTTTEIMADLQREYTVIPHIDGTAWQQRFSHLNSYGARYYSYLWSRAVASRIWHQCFAADPFNREVGERYRHTMLAHGGSKDPNRLVADMLGRELTLKDMVQSLLEDIQTNSIFY</sequence>
<dbReference type="AlphaFoldDB" id="A0A913XCC9"/>
<dbReference type="GO" id="GO:0006518">
    <property type="term" value="P:peptide metabolic process"/>
    <property type="evidence" value="ECO:0007669"/>
    <property type="project" value="TreeGrafter"/>
</dbReference>
<dbReference type="Pfam" id="PF01432">
    <property type="entry name" value="Peptidase_M3"/>
    <property type="match status" value="1"/>
</dbReference>
<dbReference type="SUPFAM" id="SSF55486">
    <property type="entry name" value="Metalloproteases ('zincins'), catalytic domain"/>
    <property type="match status" value="1"/>
</dbReference>
<keyword evidence="4 10" id="KW-0479">Metal-binding</keyword>
<dbReference type="OMA" id="ALMFEYM"/>
<dbReference type="PANTHER" id="PTHR11804:SF79">
    <property type="entry name" value="MITOCHONDRIAL INTERMEDIATE PEPTIDASE"/>
    <property type="match status" value="1"/>
</dbReference>
<dbReference type="CDD" id="cd06457">
    <property type="entry name" value="M3A_MIP"/>
    <property type="match status" value="1"/>
</dbReference>
<comment type="similarity">
    <text evidence="2 10">Belongs to the peptidase M3 family.</text>
</comment>
<dbReference type="GO" id="GO:0004222">
    <property type="term" value="F:metalloendopeptidase activity"/>
    <property type="evidence" value="ECO:0007669"/>
    <property type="project" value="InterPro"/>
</dbReference>
<dbReference type="InterPro" id="IPR024079">
    <property type="entry name" value="MetalloPept_cat_dom_sf"/>
</dbReference>
<comment type="subcellular location">
    <subcellularLocation>
        <location evidence="1">Mitochondrion</location>
    </subcellularLocation>
</comment>
<keyword evidence="6 10" id="KW-0862">Zinc</keyword>
<evidence type="ECO:0000256" key="7">
    <source>
        <dbReference type="ARBA" id="ARBA00022946"/>
    </source>
</evidence>
<evidence type="ECO:0000256" key="4">
    <source>
        <dbReference type="ARBA" id="ARBA00022723"/>
    </source>
</evidence>
<evidence type="ECO:0000313" key="13">
    <source>
        <dbReference type="Proteomes" id="UP000887567"/>
    </source>
</evidence>
<dbReference type="InterPro" id="IPR001567">
    <property type="entry name" value="Pept_M3A_M3B_dom"/>
</dbReference>
<dbReference type="PANTHER" id="PTHR11804">
    <property type="entry name" value="PROTEASE M3 THIMET OLIGOPEPTIDASE-RELATED"/>
    <property type="match status" value="1"/>
</dbReference>
<dbReference type="RefSeq" id="XP_020901842.1">
    <property type="nucleotide sequence ID" value="XM_021046183.2"/>
</dbReference>
<evidence type="ECO:0000313" key="12">
    <source>
        <dbReference type="EnsemblMetazoa" id="XP_020901842.1"/>
    </source>
</evidence>
<dbReference type="Gene3D" id="3.40.390.10">
    <property type="entry name" value="Collagenase (Catalytic Domain)"/>
    <property type="match status" value="1"/>
</dbReference>
<evidence type="ECO:0000256" key="1">
    <source>
        <dbReference type="ARBA" id="ARBA00004173"/>
    </source>
</evidence>
<evidence type="ECO:0000256" key="6">
    <source>
        <dbReference type="ARBA" id="ARBA00022833"/>
    </source>
</evidence>
<evidence type="ECO:0000256" key="5">
    <source>
        <dbReference type="ARBA" id="ARBA00022801"/>
    </source>
</evidence>
<organism evidence="12 13">
    <name type="scientific">Exaiptasia diaphana</name>
    <name type="common">Tropical sea anemone</name>
    <name type="synonym">Aiptasia pulchella</name>
    <dbReference type="NCBI Taxonomy" id="2652724"/>
    <lineage>
        <taxon>Eukaryota</taxon>
        <taxon>Metazoa</taxon>
        <taxon>Cnidaria</taxon>
        <taxon>Anthozoa</taxon>
        <taxon>Hexacorallia</taxon>
        <taxon>Actiniaria</taxon>
        <taxon>Aiptasiidae</taxon>
        <taxon>Exaiptasia</taxon>
    </lineage>
</organism>
<keyword evidence="5 10" id="KW-0378">Hydrolase</keyword>
<proteinExistence type="inferred from homology"/>
<dbReference type="GO" id="GO:0005739">
    <property type="term" value="C:mitochondrion"/>
    <property type="evidence" value="ECO:0007669"/>
    <property type="project" value="UniProtKB-SubCell"/>
</dbReference>
<keyword evidence="3 10" id="KW-0645">Protease</keyword>
<dbReference type="Proteomes" id="UP000887567">
    <property type="component" value="Unplaced"/>
</dbReference>
<evidence type="ECO:0000256" key="9">
    <source>
        <dbReference type="ARBA" id="ARBA00023128"/>
    </source>
</evidence>
<dbReference type="GO" id="GO:0006627">
    <property type="term" value="P:protein processing involved in protein targeting to mitochondrion"/>
    <property type="evidence" value="ECO:0007669"/>
    <property type="project" value="TreeGrafter"/>
</dbReference>
<dbReference type="Gene3D" id="1.10.1370.10">
    <property type="entry name" value="Neurolysin, domain 3"/>
    <property type="match status" value="1"/>
</dbReference>
<dbReference type="FunFam" id="3.40.390.10:FF:000013">
    <property type="entry name" value="Mitochondrial intermediate peptidase"/>
    <property type="match status" value="1"/>
</dbReference>
<keyword evidence="7" id="KW-0809">Transit peptide</keyword>
<dbReference type="InterPro" id="IPR033851">
    <property type="entry name" value="M3A_MIP"/>
</dbReference>
<reference evidence="12" key="1">
    <citation type="submission" date="2022-11" db="UniProtKB">
        <authorList>
            <consortium name="EnsemblMetazoa"/>
        </authorList>
    </citation>
    <scope>IDENTIFICATION</scope>
</reference>
<dbReference type="GeneID" id="110240373"/>
<evidence type="ECO:0000259" key="11">
    <source>
        <dbReference type="Pfam" id="PF01432"/>
    </source>
</evidence>
<protein>
    <recommendedName>
        <fullName evidence="11">Peptidase M3A/M3B catalytic domain-containing protein</fullName>
    </recommendedName>
</protein>
<comment type="cofactor">
    <cofactor evidence="10">
        <name>Zn(2+)</name>
        <dbReference type="ChEBI" id="CHEBI:29105"/>
    </cofactor>
    <text evidence="10">Binds 1 zinc ion.</text>
</comment>
<dbReference type="OrthoDB" id="17530at2759"/>
<dbReference type="GO" id="GO:0046872">
    <property type="term" value="F:metal ion binding"/>
    <property type="evidence" value="ECO:0007669"/>
    <property type="project" value="UniProtKB-UniRule"/>
</dbReference>
<evidence type="ECO:0000256" key="10">
    <source>
        <dbReference type="RuleBase" id="RU003435"/>
    </source>
</evidence>
<evidence type="ECO:0000256" key="2">
    <source>
        <dbReference type="ARBA" id="ARBA00006040"/>
    </source>
</evidence>
<keyword evidence="13" id="KW-1185">Reference proteome</keyword>
<dbReference type="KEGG" id="epa:110240373"/>
<dbReference type="InterPro" id="IPR045090">
    <property type="entry name" value="Pept_M3A_M3B"/>
</dbReference>
<dbReference type="EnsemblMetazoa" id="XM_021046183.2">
    <property type="protein sequence ID" value="XP_020901842.1"/>
    <property type="gene ID" value="LOC110240373"/>
</dbReference>
<feature type="domain" description="Peptidase M3A/M3B catalytic" evidence="11">
    <location>
        <begin position="242"/>
        <end position="684"/>
    </location>
</feature>
<dbReference type="InterPro" id="IPR024077">
    <property type="entry name" value="Neurolysin/TOP_dom2"/>
</dbReference>
<evidence type="ECO:0000256" key="8">
    <source>
        <dbReference type="ARBA" id="ARBA00023049"/>
    </source>
</evidence>
<evidence type="ECO:0000256" key="3">
    <source>
        <dbReference type="ARBA" id="ARBA00022670"/>
    </source>
</evidence>